<dbReference type="EMBL" id="AWWV01016145">
    <property type="protein sequence ID" value="OMO50468.1"/>
    <property type="molecule type" value="Genomic_DNA"/>
</dbReference>
<reference evidence="2 3" key="1">
    <citation type="submission" date="2013-09" db="EMBL/GenBank/DDBJ databases">
        <title>Corchorus capsularis genome sequencing.</title>
        <authorList>
            <person name="Alam M."/>
            <person name="Haque M.S."/>
            <person name="Islam M.S."/>
            <person name="Emdad E.M."/>
            <person name="Islam M.M."/>
            <person name="Ahmed B."/>
            <person name="Halim A."/>
            <person name="Hossen Q.M.M."/>
            <person name="Hossain M.Z."/>
            <person name="Ahmed R."/>
            <person name="Khan M.M."/>
            <person name="Islam R."/>
            <person name="Rashid M.M."/>
            <person name="Khan S.A."/>
            <person name="Rahman M.S."/>
            <person name="Alam M."/>
        </authorList>
    </citation>
    <scope>NUCLEOTIDE SEQUENCE [LARGE SCALE GENOMIC DNA]</scope>
    <source>
        <strain evidence="3">cv. CVL-1</strain>
        <tissue evidence="2">Whole seedling</tissue>
    </source>
</reference>
<dbReference type="Gramene" id="OMO50468">
    <property type="protein sequence ID" value="OMO50468"/>
    <property type="gene ID" value="CCACVL1_30421"/>
</dbReference>
<dbReference type="AlphaFoldDB" id="A0A1R3FX70"/>
<feature type="region of interest" description="Disordered" evidence="1">
    <location>
        <begin position="1"/>
        <end position="25"/>
    </location>
</feature>
<evidence type="ECO:0000313" key="2">
    <source>
        <dbReference type="EMBL" id="OMO50468.1"/>
    </source>
</evidence>
<organism evidence="2 3">
    <name type="scientific">Corchorus capsularis</name>
    <name type="common">Jute</name>
    <dbReference type="NCBI Taxonomy" id="210143"/>
    <lineage>
        <taxon>Eukaryota</taxon>
        <taxon>Viridiplantae</taxon>
        <taxon>Streptophyta</taxon>
        <taxon>Embryophyta</taxon>
        <taxon>Tracheophyta</taxon>
        <taxon>Spermatophyta</taxon>
        <taxon>Magnoliopsida</taxon>
        <taxon>eudicotyledons</taxon>
        <taxon>Gunneridae</taxon>
        <taxon>Pentapetalae</taxon>
        <taxon>rosids</taxon>
        <taxon>malvids</taxon>
        <taxon>Malvales</taxon>
        <taxon>Malvaceae</taxon>
        <taxon>Grewioideae</taxon>
        <taxon>Apeibeae</taxon>
        <taxon>Corchorus</taxon>
    </lineage>
</organism>
<keyword evidence="3" id="KW-1185">Reference proteome</keyword>
<feature type="compositionally biased region" description="Basic and acidic residues" evidence="1">
    <location>
        <begin position="13"/>
        <end position="25"/>
    </location>
</feature>
<dbReference type="Proteomes" id="UP000188268">
    <property type="component" value="Unassembled WGS sequence"/>
</dbReference>
<proteinExistence type="predicted"/>
<evidence type="ECO:0000313" key="3">
    <source>
        <dbReference type="Proteomes" id="UP000188268"/>
    </source>
</evidence>
<gene>
    <name evidence="2" type="ORF">CCACVL1_30421</name>
</gene>
<protein>
    <submittedName>
        <fullName evidence="2">Uncharacterized protein</fullName>
    </submittedName>
</protein>
<comment type="caution">
    <text evidence="2">The sequence shown here is derived from an EMBL/GenBank/DDBJ whole genome shotgun (WGS) entry which is preliminary data.</text>
</comment>
<name>A0A1R3FX70_COCAP</name>
<accession>A0A1R3FX70</accession>
<sequence length="25" mass="2903">MARPTEAVNRVGNWEKIDGENEKMK</sequence>
<evidence type="ECO:0000256" key="1">
    <source>
        <dbReference type="SAM" id="MobiDB-lite"/>
    </source>
</evidence>